<dbReference type="eggNOG" id="ENOG502ZQ51">
    <property type="taxonomic scope" value="Bacteria"/>
</dbReference>
<name>A0A173YDV7_9FIRM</name>
<dbReference type="AlphaFoldDB" id="A0A173YDV7"/>
<accession>A0A173YDV7</accession>
<keyword evidence="2" id="KW-1185">Reference proteome</keyword>
<evidence type="ECO:0000313" key="2">
    <source>
        <dbReference type="Proteomes" id="UP000095546"/>
    </source>
</evidence>
<proteinExistence type="predicted"/>
<dbReference type="OrthoDB" id="1664982at2"/>
<organism evidence="1 2">
    <name type="scientific">Mitsuokella jalaludinii</name>
    <dbReference type="NCBI Taxonomy" id="187979"/>
    <lineage>
        <taxon>Bacteria</taxon>
        <taxon>Bacillati</taxon>
        <taxon>Bacillota</taxon>
        <taxon>Negativicutes</taxon>
        <taxon>Selenomonadales</taxon>
        <taxon>Selenomonadaceae</taxon>
        <taxon>Mitsuokella</taxon>
    </lineage>
</organism>
<dbReference type="RefSeq" id="WP_055160995.1">
    <property type="nucleotide sequence ID" value="NZ_CABIWZ010000004.1"/>
</dbReference>
<protein>
    <submittedName>
        <fullName evidence="1">Uncharacterized protein</fullName>
    </submittedName>
</protein>
<gene>
    <name evidence="1" type="ORF">ERS852385_00934</name>
</gene>
<reference evidence="1 2" key="1">
    <citation type="submission" date="2015-09" db="EMBL/GenBank/DDBJ databases">
        <authorList>
            <consortium name="Pathogen Informatics"/>
        </authorList>
    </citation>
    <scope>NUCLEOTIDE SEQUENCE [LARGE SCALE GENOMIC DNA]</scope>
    <source>
        <strain evidence="1 2">2789STDY5608828</strain>
    </source>
</reference>
<dbReference type="EMBL" id="CYYU01000004">
    <property type="protein sequence ID" value="CUN62292.1"/>
    <property type="molecule type" value="Genomic_DNA"/>
</dbReference>
<sequence length="195" mass="22083">MSEYTNFEIGQKFPMPITTQADGAMFQVDANGAMFILQLSRTDVIAREAFRTGEMEFAFYEQDGLLFLLYQIDGIFKEGWGDAPLSLHNLKEGLMPTEKSLQDKTLHLYLVDTTLQILLAQRDIELSDKCQSVIRKHVAAQKKKPFSAEGFRKKVQRIWAEKTPAMMREAAAAVQHVALSIPHAPQMPETAKKLH</sequence>
<evidence type="ECO:0000313" key="1">
    <source>
        <dbReference type="EMBL" id="CUN62292.1"/>
    </source>
</evidence>
<dbReference type="Proteomes" id="UP000095546">
    <property type="component" value="Unassembled WGS sequence"/>
</dbReference>